<dbReference type="GO" id="GO:0005829">
    <property type="term" value="C:cytosol"/>
    <property type="evidence" value="ECO:0007669"/>
    <property type="project" value="TreeGrafter"/>
</dbReference>
<dbReference type="GO" id="GO:0008784">
    <property type="term" value="F:alanine racemase activity"/>
    <property type="evidence" value="ECO:0007669"/>
    <property type="project" value="UniProtKB-UniRule"/>
</dbReference>
<feature type="binding site" evidence="4 6">
    <location>
        <position position="136"/>
    </location>
    <ligand>
        <name>substrate</name>
    </ligand>
</feature>
<accession>A0A2W5V3S3</accession>
<dbReference type="PANTHER" id="PTHR30511:SF0">
    <property type="entry name" value="ALANINE RACEMASE, CATABOLIC-RELATED"/>
    <property type="match status" value="1"/>
</dbReference>
<gene>
    <name evidence="8" type="primary">alr</name>
    <name evidence="8" type="ORF">DI536_33835</name>
</gene>
<reference evidence="8 9" key="1">
    <citation type="submission" date="2017-08" db="EMBL/GenBank/DDBJ databases">
        <title>Infants hospitalized years apart are colonized by the same room-sourced microbial strains.</title>
        <authorList>
            <person name="Brooks B."/>
            <person name="Olm M.R."/>
            <person name="Firek B.A."/>
            <person name="Baker R."/>
            <person name="Thomas B.C."/>
            <person name="Morowitz M.J."/>
            <person name="Banfield J.F."/>
        </authorList>
    </citation>
    <scope>NUCLEOTIDE SEQUENCE [LARGE SCALE GENOMIC DNA]</scope>
    <source>
        <strain evidence="8">S2_003_000_R2_14</strain>
    </source>
</reference>
<dbReference type="PANTHER" id="PTHR30511">
    <property type="entry name" value="ALANINE RACEMASE"/>
    <property type="match status" value="1"/>
</dbReference>
<evidence type="ECO:0000256" key="2">
    <source>
        <dbReference type="ARBA" id="ARBA00022898"/>
    </source>
</evidence>
<comment type="similarity">
    <text evidence="4">Belongs to the alanine racemase family.</text>
</comment>
<comment type="cofactor">
    <cofactor evidence="1 4 5">
        <name>pyridoxal 5'-phosphate</name>
        <dbReference type="ChEBI" id="CHEBI:597326"/>
    </cofactor>
</comment>
<feature type="active site" description="Proton acceptor; specific for D-alanine" evidence="4">
    <location>
        <position position="35"/>
    </location>
</feature>
<evidence type="ECO:0000256" key="3">
    <source>
        <dbReference type="ARBA" id="ARBA00023235"/>
    </source>
</evidence>
<dbReference type="Pfam" id="PF00842">
    <property type="entry name" value="Ala_racemase_C"/>
    <property type="match status" value="1"/>
</dbReference>
<dbReference type="InterPro" id="IPR029066">
    <property type="entry name" value="PLP-binding_barrel"/>
</dbReference>
<dbReference type="SUPFAM" id="SSF50621">
    <property type="entry name" value="Alanine racemase C-terminal domain-like"/>
    <property type="match status" value="1"/>
</dbReference>
<dbReference type="InterPro" id="IPR020622">
    <property type="entry name" value="Ala_racemase_pyridoxalP-BS"/>
</dbReference>
<comment type="function">
    <text evidence="4">Catalyzes the interconversion of L-alanine and D-alanine. May also act on other amino acids.</text>
</comment>
<evidence type="ECO:0000259" key="7">
    <source>
        <dbReference type="SMART" id="SM01005"/>
    </source>
</evidence>
<dbReference type="HAMAP" id="MF_01201">
    <property type="entry name" value="Ala_racemase"/>
    <property type="match status" value="1"/>
</dbReference>
<feature type="active site" description="Proton acceptor; specific for L-alanine" evidence="4">
    <location>
        <position position="273"/>
    </location>
</feature>
<sequence length="384" mass="41587">MPVASWLELSSSAYAHNVATFRKVAGKARVGVVLKGNAYGHGLLETLSIAHGLVDVIYVITPFEAAAIRKWERENARERREVLVIGAVSADDVVELARLEVSVVAADRGFEAAVNALKAANLELDIHVHLDTGLGREGFTRAGLEKGEADFLKGARVRGVMSHFANTEDVTEQDYANTQLANFEAGEVLLHQRLGVVGLQRHFAASAAALVLPPARLDVVRVGIAMYGLWPSAETRLSARVVLGEVPTLEPVASWKAPSQVVKWLPAGSYVGYGCTYRCSADTRVAVLPVGYWDGYPRLASGKAHVLVNGQRCPIIGRVMMNHLIVDVTHAVKDERPLTATLLGRDGDEVISAETLSAWAQTIHYETMTRLGPHLRRVVVQATP</sequence>
<dbReference type="AlphaFoldDB" id="A0A2W5V3S3"/>
<dbReference type="CDD" id="cd00430">
    <property type="entry name" value="PLPDE_III_AR"/>
    <property type="match status" value="1"/>
</dbReference>
<dbReference type="InterPro" id="IPR009006">
    <property type="entry name" value="Ala_racemase/Decarboxylase_C"/>
</dbReference>
<feature type="modified residue" description="N6-(pyridoxal phosphate)lysine" evidence="4 5">
    <location>
        <position position="35"/>
    </location>
</feature>
<keyword evidence="2 4" id="KW-0663">Pyridoxal phosphate</keyword>
<comment type="catalytic activity">
    <reaction evidence="4">
        <text>L-alanine = D-alanine</text>
        <dbReference type="Rhea" id="RHEA:20249"/>
        <dbReference type="ChEBI" id="CHEBI:57416"/>
        <dbReference type="ChEBI" id="CHEBI:57972"/>
        <dbReference type="EC" id="5.1.1.1"/>
    </reaction>
</comment>
<dbReference type="Pfam" id="PF01168">
    <property type="entry name" value="Ala_racemase_N"/>
    <property type="match status" value="1"/>
</dbReference>
<protein>
    <recommendedName>
        <fullName evidence="4">Alanine racemase</fullName>
        <ecNumber evidence="4">5.1.1.1</ecNumber>
    </recommendedName>
</protein>
<dbReference type="GO" id="GO:0030170">
    <property type="term" value="F:pyridoxal phosphate binding"/>
    <property type="evidence" value="ECO:0007669"/>
    <property type="project" value="UniProtKB-UniRule"/>
</dbReference>
<dbReference type="EMBL" id="QFQP01000054">
    <property type="protein sequence ID" value="PZR04621.1"/>
    <property type="molecule type" value="Genomic_DNA"/>
</dbReference>
<dbReference type="InterPro" id="IPR000821">
    <property type="entry name" value="Ala_racemase"/>
</dbReference>
<dbReference type="SMART" id="SM01005">
    <property type="entry name" value="Ala_racemase_C"/>
    <property type="match status" value="1"/>
</dbReference>
<dbReference type="NCBIfam" id="TIGR00492">
    <property type="entry name" value="alr"/>
    <property type="match status" value="1"/>
</dbReference>
<dbReference type="EC" id="5.1.1.1" evidence="4"/>
<keyword evidence="3 4" id="KW-0413">Isomerase</keyword>
<evidence type="ECO:0000313" key="8">
    <source>
        <dbReference type="EMBL" id="PZR04621.1"/>
    </source>
</evidence>
<dbReference type="Gene3D" id="3.20.20.10">
    <property type="entry name" value="Alanine racemase"/>
    <property type="match status" value="1"/>
</dbReference>
<evidence type="ECO:0000256" key="6">
    <source>
        <dbReference type="PIRSR" id="PIRSR600821-52"/>
    </source>
</evidence>
<evidence type="ECO:0000256" key="4">
    <source>
        <dbReference type="HAMAP-Rule" id="MF_01201"/>
    </source>
</evidence>
<comment type="pathway">
    <text evidence="4">Amino-acid biosynthesis; D-alanine biosynthesis; D-alanine from L-alanine: step 1/1.</text>
</comment>
<name>A0A2W5V3S3_9BACT</name>
<feature type="binding site" evidence="4 6">
    <location>
        <position position="321"/>
    </location>
    <ligand>
        <name>substrate</name>
    </ligand>
</feature>
<dbReference type="PROSITE" id="PS00395">
    <property type="entry name" value="ALANINE_RACEMASE"/>
    <property type="match status" value="1"/>
</dbReference>
<evidence type="ECO:0000256" key="1">
    <source>
        <dbReference type="ARBA" id="ARBA00001933"/>
    </source>
</evidence>
<dbReference type="Gene3D" id="2.40.37.10">
    <property type="entry name" value="Lyase, Ornithine Decarboxylase, Chain A, domain 1"/>
    <property type="match status" value="1"/>
</dbReference>
<evidence type="ECO:0000256" key="5">
    <source>
        <dbReference type="PIRSR" id="PIRSR600821-50"/>
    </source>
</evidence>
<dbReference type="InterPro" id="IPR011079">
    <property type="entry name" value="Ala_racemase_C"/>
</dbReference>
<dbReference type="InterPro" id="IPR001608">
    <property type="entry name" value="Ala_racemase_N"/>
</dbReference>
<dbReference type="Proteomes" id="UP000249061">
    <property type="component" value="Unassembled WGS sequence"/>
</dbReference>
<evidence type="ECO:0000313" key="9">
    <source>
        <dbReference type="Proteomes" id="UP000249061"/>
    </source>
</evidence>
<organism evidence="8 9">
    <name type="scientific">Archangium gephyra</name>
    <dbReference type="NCBI Taxonomy" id="48"/>
    <lineage>
        <taxon>Bacteria</taxon>
        <taxon>Pseudomonadati</taxon>
        <taxon>Myxococcota</taxon>
        <taxon>Myxococcia</taxon>
        <taxon>Myxococcales</taxon>
        <taxon>Cystobacterineae</taxon>
        <taxon>Archangiaceae</taxon>
        <taxon>Archangium</taxon>
    </lineage>
</organism>
<comment type="caution">
    <text evidence="8">The sequence shown here is derived from an EMBL/GenBank/DDBJ whole genome shotgun (WGS) entry which is preliminary data.</text>
</comment>
<dbReference type="PRINTS" id="PR00992">
    <property type="entry name" value="ALARACEMASE"/>
</dbReference>
<dbReference type="SUPFAM" id="SSF51419">
    <property type="entry name" value="PLP-binding barrel"/>
    <property type="match status" value="1"/>
</dbReference>
<feature type="domain" description="Alanine racemase C-terminal" evidence="7">
    <location>
        <begin position="252"/>
        <end position="380"/>
    </location>
</feature>
<dbReference type="UniPathway" id="UPA00042">
    <property type="reaction ID" value="UER00497"/>
</dbReference>
<proteinExistence type="inferred from homology"/>
<dbReference type="GO" id="GO:0030632">
    <property type="term" value="P:D-alanine biosynthetic process"/>
    <property type="evidence" value="ECO:0007669"/>
    <property type="project" value="UniProtKB-UniRule"/>
</dbReference>